<evidence type="ECO:0000313" key="4">
    <source>
        <dbReference type="Proteomes" id="UP000023152"/>
    </source>
</evidence>
<feature type="transmembrane region" description="Helical" evidence="2">
    <location>
        <begin position="12"/>
        <end position="37"/>
    </location>
</feature>
<evidence type="ECO:0000256" key="1">
    <source>
        <dbReference type="SAM" id="MobiDB-lite"/>
    </source>
</evidence>
<feature type="compositionally biased region" description="Polar residues" evidence="1">
    <location>
        <begin position="285"/>
        <end position="297"/>
    </location>
</feature>
<keyword evidence="2" id="KW-1133">Transmembrane helix</keyword>
<keyword evidence="2" id="KW-0812">Transmembrane</keyword>
<organism evidence="3 4">
    <name type="scientific">Reticulomyxa filosa</name>
    <dbReference type="NCBI Taxonomy" id="46433"/>
    <lineage>
        <taxon>Eukaryota</taxon>
        <taxon>Sar</taxon>
        <taxon>Rhizaria</taxon>
        <taxon>Retaria</taxon>
        <taxon>Foraminifera</taxon>
        <taxon>Monothalamids</taxon>
        <taxon>Reticulomyxidae</taxon>
        <taxon>Reticulomyxa</taxon>
    </lineage>
</organism>
<proteinExistence type="predicted"/>
<comment type="caution">
    <text evidence="3">The sequence shown here is derived from an EMBL/GenBank/DDBJ whole genome shotgun (WGS) entry which is preliminary data.</text>
</comment>
<sequence length="325" mass="37173">MVSNGNRKLKEFFVLLFFDSAIVVKGFLDADLLILFYNDQLDCSVYNNLCASNMDILAINTALLVILSKYKKSNVQVVVHKKRTNFANIISFDMMSSKALSGNSGNIPSNNNTNTFLTSNPTLGLNTILKLGGVLFNYCETEFLFFKKYFNEANVRKFFFMKKKGYSWKFDSPREGYRLPKARRPISNWIGCRVRFGEVLFGIAETGSQVQFSLFVLFFKKKNTVFFAKGEICYKKKKKKKSVSKLSTLVDDMKGVVLYDNDEKGTKLNVEPMPIGDEEVRGRNKSPSTTRASNATSPKTTFFRKSIEINKYMNHQNNNNNNNWQ</sequence>
<dbReference type="Proteomes" id="UP000023152">
    <property type="component" value="Unassembled WGS sequence"/>
</dbReference>
<gene>
    <name evidence="3" type="ORF">RFI_16854</name>
</gene>
<name>X6N3C4_RETFI</name>
<reference evidence="3 4" key="1">
    <citation type="journal article" date="2013" name="Curr. Biol.">
        <title>The Genome of the Foraminiferan Reticulomyxa filosa.</title>
        <authorList>
            <person name="Glockner G."/>
            <person name="Hulsmann N."/>
            <person name="Schleicher M."/>
            <person name="Noegel A.A."/>
            <person name="Eichinger L."/>
            <person name="Gallinger C."/>
            <person name="Pawlowski J."/>
            <person name="Sierra R."/>
            <person name="Euteneuer U."/>
            <person name="Pillet L."/>
            <person name="Moustafa A."/>
            <person name="Platzer M."/>
            <person name="Groth M."/>
            <person name="Szafranski K."/>
            <person name="Schliwa M."/>
        </authorList>
    </citation>
    <scope>NUCLEOTIDE SEQUENCE [LARGE SCALE GENOMIC DNA]</scope>
</reference>
<dbReference type="AlphaFoldDB" id="X6N3C4"/>
<keyword evidence="2" id="KW-0472">Membrane</keyword>
<protein>
    <submittedName>
        <fullName evidence="3">Uncharacterized protein</fullName>
    </submittedName>
</protein>
<dbReference type="EMBL" id="ASPP01012686">
    <property type="protein sequence ID" value="ETO20363.1"/>
    <property type="molecule type" value="Genomic_DNA"/>
</dbReference>
<feature type="region of interest" description="Disordered" evidence="1">
    <location>
        <begin position="272"/>
        <end position="297"/>
    </location>
</feature>
<evidence type="ECO:0000313" key="3">
    <source>
        <dbReference type="EMBL" id="ETO20363.1"/>
    </source>
</evidence>
<keyword evidence="4" id="KW-1185">Reference proteome</keyword>
<accession>X6N3C4</accession>
<evidence type="ECO:0000256" key="2">
    <source>
        <dbReference type="SAM" id="Phobius"/>
    </source>
</evidence>